<dbReference type="EMBL" id="JALDYZ010000002">
    <property type="protein sequence ID" value="MDI7921603.1"/>
    <property type="molecule type" value="Genomic_DNA"/>
</dbReference>
<reference evidence="3" key="1">
    <citation type="submission" date="2022-03" db="EMBL/GenBank/DDBJ databases">
        <title>Fererhizobium litorale gen. nov., sp. nov., isolated from sandy sediments of the Sea of Japan seashore.</title>
        <authorList>
            <person name="Romanenko L."/>
            <person name="Kurilenko V."/>
            <person name="Otstavnykh N."/>
            <person name="Svetashev V."/>
            <person name="Tekutyeva L."/>
            <person name="Isaeva M."/>
            <person name="Mikhailov V."/>
        </authorList>
    </citation>
    <scope>NUCLEOTIDE SEQUENCE</scope>
    <source>
        <strain evidence="3">KMM 9576</strain>
    </source>
</reference>
<dbReference type="Pfam" id="PF00753">
    <property type="entry name" value="Lactamase_B"/>
    <property type="match status" value="1"/>
</dbReference>
<feature type="domain" description="Metallo-beta-lactamase" evidence="2">
    <location>
        <begin position="72"/>
        <end position="263"/>
    </location>
</feature>
<dbReference type="SUPFAM" id="SSF56281">
    <property type="entry name" value="Metallo-hydrolase/oxidoreductase"/>
    <property type="match status" value="1"/>
</dbReference>
<name>A0AAE3QEB9_9HYPH</name>
<evidence type="ECO:0000256" key="1">
    <source>
        <dbReference type="SAM" id="SignalP"/>
    </source>
</evidence>
<feature type="signal peptide" evidence="1">
    <location>
        <begin position="1"/>
        <end position="22"/>
    </location>
</feature>
<evidence type="ECO:0000259" key="2">
    <source>
        <dbReference type="SMART" id="SM00849"/>
    </source>
</evidence>
<dbReference type="SMART" id="SM00849">
    <property type="entry name" value="Lactamase_B"/>
    <property type="match status" value="1"/>
</dbReference>
<accession>A0AAE3QEB9</accession>
<dbReference type="PANTHER" id="PTHR42951">
    <property type="entry name" value="METALLO-BETA-LACTAMASE DOMAIN-CONTAINING"/>
    <property type="match status" value="1"/>
</dbReference>
<dbReference type="InterPro" id="IPR050855">
    <property type="entry name" value="NDM-1-like"/>
</dbReference>
<dbReference type="Proteomes" id="UP001161580">
    <property type="component" value="Unassembled WGS sequence"/>
</dbReference>
<dbReference type="NCBIfam" id="NF033105">
    <property type="entry name" value="bla_subclass_B3"/>
    <property type="match status" value="1"/>
</dbReference>
<dbReference type="InterPro" id="IPR036866">
    <property type="entry name" value="RibonucZ/Hydroxyglut_hydro"/>
</dbReference>
<feature type="chain" id="PRO_5042090457" evidence="1">
    <location>
        <begin position="23"/>
        <end position="314"/>
    </location>
</feature>
<keyword evidence="4" id="KW-1185">Reference proteome</keyword>
<keyword evidence="1" id="KW-0732">Signal</keyword>
<evidence type="ECO:0000313" key="4">
    <source>
        <dbReference type="Proteomes" id="UP001161580"/>
    </source>
</evidence>
<keyword evidence="3" id="KW-0378">Hydrolase</keyword>
<dbReference type="PANTHER" id="PTHR42951:SF17">
    <property type="entry name" value="METALLO-BETA-LACTAMASE DOMAIN-CONTAINING PROTEIN"/>
    <property type="match status" value="1"/>
</dbReference>
<comment type="caution">
    <text evidence="3">The sequence shown here is derived from an EMBL/GenBank/DDBJ whole genome shotgun (WGS) entry which is preliminary data.</text>
</comment>
<dbReference type="Gene3D" id="3.60.15.10">
    <property type="entry name" value="Ribonuclease Z/Hydroxyacylglutathione hydrolase-like"/>
    <property type="match status" value="1"/>
</dbReference>
<evidence type="ECO:0000313" key="3">
    <source>
        <dbReference type="EMBL" id="MDI7921603.1"/>
    </source>
</evidence>
<dbReference type="InterPro" id="IPR001279">
    <property type="entry name" value="Metallo-B-lactamas"/>
</dbReference>
<gene>
    <name evidence="3" type="primary">bla</name>
    <name evidence="3" type="ORF">MRS75_05830</name>
</gene>
<dbReference type="RefSeq" id="WP_311785762.1">
    <property type="nucleotide sequence ID" value="NZ_JALDYY010000002.1"/>
</dbReference>
<dbReference type="NCBIfam" id="NF012229">
    <property type="entry name" value="bla_class_B_core"/>
    <property type="match status" value="1"/>
</dbReference>
<proteinExistence type="predicted"/>
<dbReference type="EC" id="3.5.2.6" evidence="3"/>
<protein>
    <submittedName>
        <fullName evidence="3">Subclass B3 metallo-beta-lactamase</fullName>
        <ecNumber evidence="3">3.5.2.6</ecNumber>
    </submittedName>
</protein>
<sequence>MPGKALALALMVALALAPKLQAQELPSQPPTREDLAADARLFVNISRNALDWDEPTEPFRMVGPLYFVGTKGLSSFLFVTSEGHILLNTAMPETGGLIVRSIRKLGFDPQDIAIIINSHAHPDHAGAIAELKELSGAQLAIMEGDVAAIEDGGRSDFHYGADWQVMGFPPARVDRVLRSGDTVTLGDVVLKAYKTPGHTRGSTSWVTQLSDGGKVYTVAFPDGVGINPGYRLVREPSYPGIEGDYRKTHQTLELLQPDIWAAHHTQHFDMERKRQRAETEGVAAWIDTDGYRKFIAGRRSAFEALVNAELGVEQ</sequence>
<dbReference type="AlphaFoldDB" id="A0AAE3QEB9"/>
<organism evidence="3 4">
    <name type="scientific">Ferirhizobium litorale</name>
    <dbReference type="NCBI Taxonomy" id="2927786"/>
    <lineage>
        <taxon>Bacteria</taxon>
        <taxon>Pseudomonadati</taxon>
        <taxon>Pseudomonadota</taxon>
        <taxon>Alphaproteobacteria</taxon>
        <taxon>Hyphomicrobiales</taxon>
        <taxon>Rhizobiaceae</taxon>
        <taxon>Ferirhizobium</taxon>
    </lineage>
</organism>
<dbReference type="GO" id="GO:0008800">
    <property type="term" value="F:beta-lactamase activity"/>
    <property type="evidence" value="ECO:0007669"/>
    <property type="project" value="UniProtKB-EC"/>
</dbReference>